<protein>
    <submittedName>
        <fullName evidence="2">Uncharacterized protein</fullName>
    </submittedName>
</protein>
<proteinExistence type="predicted"/>
<organism evidence="2 3">
    <name type="scientific">Pontibacter virosus</name>
    <dbReference type="NCBI Taxonomy" id="1765052"/>
    <lineage>
        <taxon>Bacteria</taxon>
        <taxon>Pseudomonadati</taxon>
        <taxon>Bacteroidota</taxon>
        <taxon>Cytophagia</taxon>
        <taxon>Cytophagales</taxon>
        <taxon>Hymenobacteraceae</taxon>
        <taxon>Pontibacter</taxon>
    </lineage>
</organism>
<reference evidence="2 3" key="1">
    <citation type="submission" date="2018-04" db="EMBL/GenBank/DDBJ databases">
        <title>Genomic Encyclopedia of Type Strains, Phase IV (KMG-IV): sequencing the most valuable type-strain genomes for metagenomic binning, comparative biology and taxonomic classification.</title>
        <authorList>
            <person name="Goeker M."/>
        </authorList>
    </citation>
    <scope>NUCLEOTIDE SEQUENCE [LARGE SCALE GENOMIC DNA]</scope>
    <source>
        <strain evidence="2 3">DSM 100231</strain>
    </source>
</reference>
<dbReference type="OrthoDB" id="851725at2"/>
<accession>A0A2U1AVC1</accession>
<feature type="region of interest" description="Disordered" evidence="1">
    <location>
        <begin position="79"/>
        <end position="112"/>
    </location>
</feature>
<gene>
    <name evidence="2" type="ORF">C8E01_10881</name>
</gene>
<keyword evidence="3" id="KW-1185">Reference proteome</keyword>
<sequence length="177" mass="21684">MRDYRDQHYDDFNRQYEQEHPRQQYYRNERQNWERRRPEDEGAGQQYRARYEEPRMREGNYRGDMEDYYNTTYDTNNYSGVPRHEEYGLPHGSENDLGRVSRGNPQFYNPDSFERTRYRYSTGYNPNYDNPEEGDLYRDFDSRGNHGFRHDASYGNADEFRDFGDDHYGSRDQSGRY</sequence>
<dbReference type="RefSeq" id="WP_116543922.1">
    <property type="nucleotide sequence ID" value="NZ_QEKI01000008.1"/>
</dbReference>
<evidence type="ECO:0000256" key="1">
    <source>
        <dbReference type="SAM" id="MobiDB-lite"/>
    </source>
</evidence>
<comment type="caution">
    <text evidence="2">The sequence shown here is derived from an EMBL/GenBank/DDBJ whole genome shotgun (WGS) entry which is preliminary data.</text>
</comment>
<evidence type="ECO:0000313" key="3">
    <source>
        <dbReference type="Proteomes" id="UP000245466"/>
    </source>
</evidence>
<dbReference type="Proteomes" id="UP000245466">
    <property type="component" value="Unassembled WGS sequence"/>
</dbReference>
<feature type="region of interest" description="Disordered" evidence="1">
    <location>
        <begin position="151"/>
        <end position="177"/>
    </location>
</feature>
<evidence type="ECO:0000313" key="2">
    <source>
        <dbReference type="EMBL" id="PVY40187.1"/>
    </source>
</evidence>
<feature type="compositionally biased region" description="Basic and acidic residues" evidence="1">
    <location>
        <begin position="1"/>
        <end position="40"/>
    </location>
</feature>
<feature type="compositionally biased region" description="Basic and acidic residues" evidence="1">
    <location>
        <begin position="82"/>
        <end position="99"/>
    </location>
</feature>
<dbReference type="EMBL" id="QEKI01000008">
    <property type="protein sequence ID" value="PVY40187.1"/>
    <property type="molecule type" value="Genomic_DNA"/>
</dbReference>
<name>A0A2U1AVC1_9BACT</name>
<dbReference type="AlphaFoldDB" id="A0A2U1AVC1"/>
<feature type="region of interest" description="Disordered" evidence="1">
    <location>
        <begin position="1"/>
        <end position="51"/>
    </location>
</feature>